<dbReference type="GeneID" id="14913113"/>
<dbReference type="Proteomes" id="UP000011083">
    <property type="component" value="Unassembled WGS sequence"/>
</dbReference>
<sequence length="143" mass="16089">MSLAKQSDTAGRPPHQKHEKSWEEAAQKVPGTETAQLTREALLDERRKAEEGDLSELERTRVGKSGLNVKGSDVSQVEWQAKGEYFSKGDEKHMEDEKARGNNPNNDLFWIRRQIERPADANAALKLGQEILDREKAAGLSHQ</sequence>
<reference evidence="2 3" key="1">
    <citation type="journal article" date="2013" name="Genome Biol.">
        <title>Genome of Acanthamoeba castellanii highlights extensive lateral gene transfer and early evolution of tyrosine kinase signaling.</title>
        <authorList>
            <person name="Clarke M."/>
            <person name="Lohan A.J."/>
            <person name="Liu B."/>
            <person name="Lagkouvardos I."/>
            <person name="Roy S."/>
            <person name="Zafar N."/>
            <person name="Bertelli C."/>
            <person name="Schilde C."/>
            <person name="Kianianmomeni A."/>
            <person name="Burglin T.R."/>
            <person name="Frech C."/>
            <person name="Turcotte B."/>
            <person name="Kopec K.O."/>
            <person name="Synnott J.M."/>
            <person name="Choo C."/>
            <person name="Paponov I."/>
            <person name="Finkler A."/>
            <person name="Soon Heng Tan C."/>
            <person name="Hutchins A.P."/>
            <person name="Weinmeier T."/>
            <person name="Rattei T."/>
            <person name="Chu J.S."/>
            <person name="Gimenez G."/>
            <person name="Irimia M."/>
            <person name="Rigden D.J."/>
            <person name="Fitzpatrick D.A."/>
            <person name="Lorenzo-Morales J."/>
            <person name="Bateman A."/>
            <person name="Chiu C.H."/>
            <person name="Tang P."/>
            <person name="Hegemann P."/>
            <person name="Fromm H."/>
            <person name="Raoult D."/>
            <person name="Greub G."/>
            <person name="Miranda-Saavedra D."/>
            <person name="Chen N."/>
            <person name="Nash P."/>
            <person name="Ginger M.L."/>
            <person name="Horn M."/>
            <person name="Schaap P."/>
            <person name="Caler L."/>
            <person name="Loftus B."/>
        </authorList>
    </citation>
    <scope>NUCLEOTIDE SEQUENCE [LARGE SCALE GENOMIC DNA]</scope>
    <source>
        <strain evidence="2 3">Neff</strain>
    </source>
</reference>
<evidence type="ECO:0000256" key="1">
    <source>
        <dbReference type="SAM" id="MobiDB-lite"/>
    </source>
</evidence>
<feature type="region of interest" description="Disordered" evidence="1">
    <location>
        <begin position="1"/>
        <end position="35"/>
    </location>
</feature>
<dbReference type="RefSeq" id="XP_004334969.1">
    <property type="nucleotide sequence ID" value="XM_004334921.1"/>
</dbReference>
<dbReference type="EMBL" id="KB008103">
    <property type="protein sequence ID" value="ELR12956.1"/>
    <property type="molecule type" value="Genomic_DNA"/>
</dbReference>
<evidence type="ECO:0000313" key="3">
    <source>
        <dbReference type="Proteomes" id="UP000011083"/>
    </source>
</evidence>
<accession>L8GL80</accession>
<dbReference type="KEGG" id="acan:ACA1_096270"/>
<protein>
    <submittedName>
        <fullName evidence="2">Uncharacterized protein</fullName>
    </submittedName>
</protein>
<keyword evidence="3" id="KW-1185">Reference proteome</keyword>
<dbReference type="VEuPathDB" id="AmoebaDB:ACA1_096270"/>
<evidence type="ECO:0000313" key="2">
    <source>
        <dbReference type="EMBL" id="ELR12956.1"/>
    </source>
</evidence>
<proteinExistence type="predicted"/>
<name>L8GL80_ACACF</name>
<dbReference type="AlphaFoldDB" id="L8GL80"/>
<organism evidence="2 3">
    <name type="scientific">Acanthamoeba castellanii (strain ATCC 30010 / Neff)</name>
    <dbReference type="NCBI Taxonomy" id="1257118"/>
    <lineage>
        <taxon>Eukaryota</taxon>
        <taxon>Amoebozoa</taxon>
        <taxon>Discosea</taxon>
        <taxon>Longamoebia</taxon>
        <taxon>Centramoebida</taxon>
        <taxon>Acanthamoebidae</taxon>
        <taxon>Acanthamoeba</taxon>
    </lineage>
</organism>
<gene>
    <name evidence="2" type="ORF">ACA1_096270</name>
</gene>